<dbReference type="CDD" id="cd04301">
    <property type="entry name" value="NAT_SF"/>
    <property type="match status" value="1"/>
</dbReference>
<keyword evidence="2" id="KW-0808">Transferase</keyword>
<keyword evidence="3" id="KW-1185">Reference proteome</keyword>
<feature type="domain" description="N-acetyltransferase" evidence="1">
    <location>
        <begin position="5"/>
        <end position="189"/>
    </location>
</feature>
<dbReference type="Proteomes" id="UP000239007">
    <property type="component" value="Unassembled WGS sequence"/>
</dbReference>
<dbReference type="SUPFAM" id="SSF55729">
    <property type="entry name" value="Acyl-CoA N-acyltransferases (Nat)"/>
    <property type="match status" value="1"/>
</dbReference>
<dbReference type="RefSeq" id="WP_105053546.1">
    <property type="nucleotide sequence ID" value="NZ_BMYG01000009.1"/>
</dbReference>
<accession>A0A2S7UYL0</accession>
<dbReference type="Gene3D" id="3.40.630.30">
    <property type="match status" value="1"/>
</dbReference>
<comment type="caution">
    <text evidence="2">The sequence shown here is derived from an EMBL/GenBank/DDBJ whole genome shotgun (WGS) entry which is preliminary data.</text>
</comment>
<reference evidence="2 3" key="1">
    <citation type="submission" date="2016-12" db="EMBL/GenBank/DDBJ databases">
        <title>Diversity of luminous bacteria.</title>
        <authorList>
            <person name="Yoshizawa S."/>
            <person name="Kogure K."/>
        </authorList>
    </citation>
    <scope>NUCLEOTIDE SEQUENCE [LARGE SCALE GENOMIC DNA]</scope>
    <source>
        <strain evidence="2 3">SA4-48</strain>
    </source>
</reference>
<evidence type="ECO:0000313" key="3">
    <source>
        <dbReference type="Proteomes" id="UP000239007"/>
    </source>
</evidence>
<dbReference type="Pfam" id="PF00583">
    <property type="entry name" value="Acetyltransf_1"/>
    <property type="match status" value="1"/>
</dbReference>
<name>A0A2S7UYL0_9GAMM</name>
<proteinExistence type="predicted"/>
<dbReference type="AlphaFoldDB" id="A0A2S7UYL0"/>
<evidence type="ECO:0000313" key="2">
    <source>
        <dbReference type="EMBL" id="PQJ55023.1"/>
    </source>
</evidence>
<evidence type="ECO:0000259" key="1">
    <source>
        <dbReference type="PROSITE" id="PS51186"/>
    </source>
</evidence>
<organism evidence="2 3">
    <name type="scientific">Psychrosphaera saromensis</name>
    <dbReference type="NCBI Taxonomy" id="716813"/>
    <lineage>
        <taxon>Bacteria</taxon>
        <taxon>Pseudomonadati</taxon>
        <taxon>Pseudomonadota</taxon>
        <taxon>Gammaproteobacteria</taxon>
        <taxon>Alteromonadales</taxon>
        <taxon>Pseudoalteromonadaceae</taxon>
        <taxon>Psychrosphaera</taxon>
    </lineage>
</organism>
<dbReference type="GO" id="GO:0016747">
    <property type="term" value="F:acyltransferase activity, transferring groups other than amino-acyl groups"/>
    <property type="evidence" value="ECO:0007669"/>
    <property type="project" value="InterPro"/>
</dbReference>
<dbReference type="InterPro" id="IPR000182">
    <property type="entry name" value="GNAT_dom"/>
</dbReference>
<dbReference type="EMBL" id="MSCH01000003">
    <property type="protein sequence ID" value="PQJ55023.1"/>
    <property type="molecule type" value="Genomic_DNA"/>
</dbReference>
<dbReference type="PROSITE" id="PS51186">
    <property type="entry name" value="GNAT"/>
    <property type="match status" value="1"/>
</dbReference>
<gene>
    <name evidence="2" type="ORF">BTO11_16105</name>
</gene>
<dbReference type="InterPro" id="IPR016181">
    <property type="entry name" value="Acyl_CoA_acyltransferase"/>
</dbReference>
<sequence length="191" mass="21506">MNTQFQLSNLSEEHFTDVIQLGNLVHGDGYLFPDTITAIHSKGIKDGLNSSFVLYKGDLLVGFRLTYAPNNWQLDRWCTPGLWPIKQEHVAYFKCNTIHPDFQGKGLGGTLLSESISVLKKMGAKAGLSHIWMQSPGNASFKYFTKAGGVLIKTHPRRWHEDESLPNYVCILCGEDCYCDASEMLLEFDKE</sequence>
<protein>
    <submittedName>
        <fullName evidence="2">GNAT family N-acetyltransferase</fullName>
    </submittedName>
</protein>
<dbReference type="OrthoDB" id="6321659at2"/>